<keyword evidence="1" id="KW-1133">Transmembrane helix</keyword>
<dbReference type="EMBL" id="KP795512">
    <property type="protein sequence ID" value="AKN36775.1"/>
    <property type="molecule type" value="Genomic_DNA"/>
</dbReference>
<dbReference type="NCBIfam" id="TIGR03746">
    <property type="entry name" value="conj_TIGR03746"/>
    <property type="match status" value="1"/>
</dbReference>
<accession>A0A0H3ZL61</accession>
<sequence length="218" mass="25233">MSQPPKSRFRASLSGRDSHIRSLRGALAMMSALALVTTWGWYQAGQDITVHTPPDLSSGSSRPWWEVPKPNVYDFAVNLFGLINRWPSDGNQQYSENLHRYTDYLTPSCKKVLTQDFQNKRRTGELSGRERSLAPIPGYGFDDWRVTTHSRDSWTVQADLELKEYVDGTLVKHNFIRWPLRIVRYDIDAERNPWKLAIDCFDGPAREIQFNEAQEKEQ</sequence>
<evidence type="ECO:0000313" key="2">
    <source>
        <dbReference type="EMBL" id="AKN36775.1"/>
    </source>
</evidence>
<organism evidence="2">
    <name type="scientific">Vibrio sp. FF_307</name>
    <dbReference type="NCBI Taxonomy" id="1652834"/>
    <lineage>
        <taxon>Bacteria</taxon>
        <taxon>Pseudomonadati</taxon>
        <taxon>Pseudomonadota</taxon>
        <taxon>Gammaproteobacteria</taxon>
        <taxon>Vibrionales</taxon>
        <taxon>Vibrionaceae</taxon>
        <taxon>Vibrio</taxon>
    </lineage>
</organism>
<evidence type="ECO:0000256" key="1">
    <source>
        <dbReference type="SAM" id="Phobius"/>
    </source>
</evidence>
<proteinExistence type="predicted"/>
<dbReference type="InterPro" id="IPR021548">
    <property type="entry name" value="DUF2895"/>
</dbReference>
<dbReference type="AlphaFoldDB" id="A0A0H3ZL61"/>
<reference evidence="2" key="1">
    <citation type="journal article" date="2015" name="MBio">
        <title>Eco-Evolutionary Dynamics of Episomes among Ecologically Cohesive Bacterial Populations.</title>
        <authorList>
            <person name="Xue H."/>
            <person name="Cordero O.X."/>
            <person name="Camas F.M."/>
            <person name="Trimble W."/>
            <person name="Meyer F."/>
            <person name="Guglielmini J."/>
            <person name="Rocha E.P."/>
            <person name="Polz M.F."/>
        </authorList>
    </citation>
    <scope>NUCLEOTIDE SEQUENCE</scope>
    <source>
        <strain evidence="2">FF_307</strain>
    </source>
</reference>
<protein>
    <submittedName>
        <fullName evidence="2">Putative exported protein</fullName>
    </submittedName>
</protein>
<name>A0A0H3ZL61_9VIBR</name>
<feature type="transmembrane region" description="Helical" evidence="1">
    <location>
        <begin position="21"/>
        <end position="42"/>
    </location>
</feature>
<keyword evidence="1" id="KW-0472">Membrane</keyword>
<dbReference type="Pfam" id="PF11444">
    <property type="entry name" value="DUF2895"/>
    <property type="match status" value="1"/>
</dbReference>
<keyword evidence="1" id="KW-0812">Transmembrane</keyword>